<dbReference type="PANTHER" id="PTHR30419">
    <property type="entry name" value="HTH-TYPE TRANSCRIPTIONAL REGULATOR YBHD"/>
    <property type="match status" value="1"/>
</dbReference>
<evidence type="ECO:0000256" key="4">
    <source>
        <dbReference type="ARBA" id="ARBA00023163"/>
    </source>
</evidence>
<keyword evidence="3" id="KW-0238">DNA-binding</keyword>
<dbReference type="GO" id="GO:0003700">
    <property type="term" value="F:DNA-binding transcription factor activity"/>
    <property type="evidence" value="ECO:0007669"/>
    <property type="project" value="InterPro"/>
</dbReference>
<accession>A0A6N3FHE5</accession>
<dbReference type="AlphaFoldDB" id="A0A6N3FHE5"/>
<dbReference type="SUPFAM" id="SSF53850">
    <property type="entry name" value="Periplasmic binding protein-like II"/>
    <property type="match status" value="1"/>
</dbReference>
<dbReference type="InterPro" id="IPR036388">
    <property type="entry name" value="WH-like_DNA-bd_sf"/>
</dbReference>
<proteinExistence type="inferred from homology"/>
<dbReference type="InterPro" id="IPR036390">
    <property type="entry name" value="WH_DNA-bd_sf"/>
</dbReference>
<dbReference type="InterPro" id="IPR000847">
    <property type="entry name" value="LysR_HTH_N"/>
</dbReference>
<protein>
    <submittedName>
        <fullName evidence="6">HTH-type transcriptional activator CmpR</fullName>
    </submittedName>
</protein>
<dbReference type="SUPFAM" id="SSF46785">
    <property type="entry name" value="Winged helix' DNA-binding domain"/>
    <property type="match status" value="1"/>
</dbReference>
<dbReference type="InterPro" id="IPR005119">
    <property type="entry name" value="LysR_subst-bd"/>
</dbReference>
<organism evidence="6">
    <name type="scientific">Veillonella ratti</name>
    <dbReference type="NCBI Taxonomy" id="103892"/>
    <lineage>
        <taxon>Bacteria</taxon>
        <taxon>Bacillati</taxon>
        <taxon>Bacillota</taxon>
        <taxon>Negativicutes</taxon>
        <taxon>Veillonellales</taxon>
        <taxon>Veillonellaceae</taxon>
        <taxon>Veillonella</taxon>
    </lineage>
</organism>
<dbReference type="Gene3D" id="1.10.10.10">
    <property type="entry name" value="Winged helix-like DNA-binding domain superfamily/Winged helix DNA-binding domain"/>
    <property type="match status" value="1"/>
</dbReference>
<comment type="similarity">
    <text evidence="1">Belongs to the LysR transcriptional regulatory family.</text>
</comment>
<dbReference type="Gene3D" id="3.40.190.290">
    <property type="match status" value="1"/>
</dbReference>
<feature type="domain" description="HTH lysR-type" evidence="5">
    <location>
        <begin position="1"/>
        <end position="58"/>
    </location>
</feature>
<dbReference type="Pfam" id="PF00126">
    <property type="entry name" value="HTH_1"/>
    <property type="match status" value="1"/>
</dbReference>
<dbReference type="Pfam" id="PF03466">
    <property type="entry name" value="LysR_substrate"/>
    <property type="match status" value="1"/>
</dbReference>
<name>A0A6N3FHE5_9FIRM</name>
<evidence type="ECO:0000259" key="5">
    <source>
        <dbReference type="PROSITE" id="PS50931"/>
    </source>
</evidence>
<dbReference type="InterPro" id="IPR050950">
    <property type="entry name" value="HTH-type_LysR_regulators"/>
</dbReference>
<reference evidence="6" key="1">
    <citation type="submission" date="2019-11" db="EMBL/GenBank/DDBJ databases">
        <authorList>
            <person name="Feng L."/>
        </authorList>
    </citation>
    <scope>NUCLEOTIDE SEQUENCE</scope>
    <source>
        <strain evidence="6">VrattiLFYP33</strain>
    </source>
</reference>
<dbReference type="RefSeq" id="WP_021842631.1">
    <property type="nucleotide sequence ID" value="NZ_CACRUX010000101.1"/>
</dbReference>
<keyword evidence="2" id="KW-0805">Transcription regulation</keyword>
<dbReference type="GO" id="GO:0005829">
    <property type="term" value="C:cytosol"/>
    <property type="evidence" value="ECO:0007669"/>
    <property type="project" value="TreeGrafter"/>
</dbReference>
<dbReference type="GO" id="GO:0003677">
    <property type="term" value="F:DNA binding"/>
    <property type="evidence" value="ECO:0007669"/>
    <property type="project" value="UniProtKB-KW"/>
</dbReference>
<dbReference type="PRINTS" id="PR00039">
    <property type="entry name" value="HTHLYSR"/>
</dbReference>
<dbReference type="FunFam" id="1.10.10.10:FF:000001">
    <property type="entry name" value="LysR family transcriptional regulator"/>
    <property type="match status" value="1"/>
</dbReference>
<dbReference type="PROSITE" id="PS50931">
    <property type="entry name" value="HTH_LYSR"/>
    <property type="match status" value="1"/>
</dbReference>
<evidence type="ECO:0000256" key="3">
    <source>
        <dbReference type="ARBA" id="ARBA00023125"/>
    </source>
</evidence>
<dbReference type="PANTHER" id="PTHR30419:SF8">
    <property type="entry name" value="NITROGEN ASSIMILATION TRANSCRIPTIONAL ACTIVATOR-RELATED"/>
    <property type="match status" value="1"/>
</dbReference>
<dbReference type="EMBL" id="CACRUX010000101">
    <property type="protein sequence ID" value="VYU51514.1"/>
    <property type="molecule type" value="Genomic_DNA"/>
</dbReference>
<sequence length="290" mass="33125">MDTTILRHFLTIAREGSMTAAANELHISQPTLSVQMKQLEDTLGKKVFQKQGRNLVLTEEGVLLRKRAEDILSLVDKTMQEFQDMDNLIGGEIRFGCAETYLVHHIATVFHELQLQYPLLHFHITSGNTEQVIERIERGILDFALIVEPPSLDNFNYIELPGTDTYGVLMRPDHPLAAKQAIVFDDLVSENLIASEQTIQNDISRWCGEKVNQLNFIGNVNLFYNGSQFVKNGVGLQLIFEHLVPQCDELIWRPLSPKLETRCYIVWKKYQIFTPITEIFIKALTNLLVA</sequence>
<evidence type="ECO:0000256" key="1">
    <source>
        <dbReference type="ARBA" id="ARBA00009437"/>
    </source>
</evidence>
<gene>
    <name evidence="6" type="primary">cmpR_3</name>
    <name evidence="6" type="ORF">VRLFYP33_02326</name>
</gene>
<evidence type="ECO:0000256" key="2">
    <source>
        <dbReference type="ARBA" id="ARBA00023015"/>
    </source>
</evidence>
<evidence type="ECO:0000313" key="6">
    <source>
        <dbReference type="EMBL" id="VYU51514.1"/>
    </source>
</evidence>
<keyword evidence="4" id="KW-0804">Transcription</keyword>
<dbReference type="CDD" id="cd05466">
    <property type="entry name" value="PBP2_LTTR_substrate"/>
    <property type="match status" value="1"/>
</dbReference>